<organism evidence="3 4">
    <name type="scientific">Streptococcus downei MFe28</name>
    <dbReference type="NCBI Taxonomy" id="764290"/>
    <lineage>
        <taxon>Bacteria</taxon>
        <taxon>Bacillati</taxon>
        <taxon>Bacillota</taxon>
        <taxon>Bacilli</taxon>
        <taxon>Lactobacillales</taxon>
        <taxon>Streptococcaceae</taxon>
        <taxon>Streptococcus</taxon>
    </lineage>
</organism>
<evidence type="ECO:0000259" key="2">
    <source>
        <dbReference type="PROSITE" id="PS51704"/>
    </source>
</evidence>
<sequence length="593" mass="67357">MSPSFRSLLKESWRNLRENFWTYLLTALILQIFLAYLAKGLLSFVFNRVVGFAGIVSLTPSTWSAIASHPLALVFFLLYLLILAGVIYLEFAILTITVAKTYRPLSVRQVIKGLPKKMAGLCGPQLLVFLFYLILMVPLANYGLRSSLLAHFKIPDFIADELMKSSAGKWVYFISLASIAYLNLRFIYFLPLYTISELKPSQIFRQSWQLTKGRQLKVLALFGFYSLIASLLLVIIYSGAVLVFGGLDQSGNNLLLETSLYSLVKAVNFAFIVSLKFILIIVLTSHLLSLEKYQQELTYLSKTNQSWHLPKWSRLLLPLTLLVWLISNGLSLYLLKTNPKAIMIAHRGDVNQGVENSITAMRAAHKAGADYSEMDVVMTKDHQFVVSHDNNLKRLTGLDWNISDMTLAQVTKLKTHQNGYSDHIASLDEFMKAAQACHQKIAIELKPYGHESSNYVDLFIKKLKVLKAVKGNKIMSLKLPVIEEVERKLPQANTGYLVSLQFGPFAPHKVDFYAIEEFSYNEVVAYSAYQQKKELYVWTINDDSQLLRFLHSPVNGIITDRLKDFQANKKDINSSNSYYDRVIRLLDIELANN</sequence>
<keyword evidence="3" id="KW-0378">Hydrolase</keyword>
<dbReference type="Pfam" id="PF10110">
    <property type="entry name" value="GPDPase_memb"/>
    <property type="match status" value="1"/>
</dbReference>
<dbReference type="PANTHER" id="PTHR46211">
    <property type="entry name" value="GLYCEROPHOSPHORYL DIESTER PHOSPHODIESTERASE"/>
    <property type="match status" value="1"/>
</dbReference>
<dbReference type="SUPFAM" id="SSF51695">
    <property type="entry name" value="PLC-like phosphodiesterases"/>
    <property type="match status" value="1"/>
</dbReference>
<protein>
    <submittedName>
        <fullName evidence="3">Glycerophosphoryl diester phosphodiesterase</fullName>
        <ecNumber evidence="3">3.1.4.46</ecNumber>
    </submittedName>
</protein>
<dbReference type="EC" id="3.1.4.46" evidence="3"/>
<dbReference type="RefSeq" id="WP_115324981.1">
    <property type="nucleotide sequence ID" value="NZ_UHFA01000002.1"/>
</dbReference>
<feature type="transmembrane region" description="Helical" evidence="1">
    <location>
        <begin position="72"/>
        <end position="98"/>
    </location>
</feature>
<dbReference type="EMBL" id="UHFA01000002">
    <property type="protein sequence ID" value="SUN35941.1"/>
    <property type="molecule type" value="Genomic_DNA"/>
</dbReference>
<dbReference type="GO" id="GO:0006629">
    <property type="term" value="P:lipid metabolic process"/>
    <property type="evidence" value="ECO:0007669"/>
    <property type="project" value="InterPro"/>
</dbReference>
<dbReference type="Gene3D" id="3.20.20.190">
    <property type="entry name" value="Phosphatidylinositol (PI) phosphodiesterase"/>
    <property type="match status" value="1"/>
</dbReference>
<feature type="transmembrane region" description="Helical" evidence="1">
    <location>
        <begin position="119"/>
        <end position="140"/>
    </location>
</feature>
<dbReference type="AlphaFoldDB" id="A0A380JD59"/>
<gene>
    <name evidence="3" type="primary">glpQ</name>
    <name evidence="3" type="ORF">NCTC11391_00980</name>
</gene>
<keyword evidence="1" id="KW-0472">Membrane</keyword>
<dbReference type="PANTHER" id="PTHR46211:SF8">
    <property type="entry name" value="PHOSPHODIESTERASE"/>
    <property type="match status" value="1"/>
</dbReference>
<accession>A0A380JD59</accession>
<feature type="transmembrane region" description="Helical" evidence="1">
    <location>
        <begin position="315"/>
        <end position="335"/>
    </location>
</feature>
<feature type="domain" description="GP-PDE" evidence="2">
    <location>
        <begin position="341"/>
        <end position="569"/>
    </location>
</feature>
<feature type="transmembrane region" description="Helical" evidence="1">
    <location>
        <begin position="20"/>
        <end position="38"/>
    </location>
</feature>
<dbReference type="PROSITE" id="PS51704">
    <property type="entry name" value="GP_PDE"/>
    <property type="match status" value="1"/>
</dbReference>
<feature type="transmembrane region" description="Helical" evidence="1">
    <location>
        <begin position="45"/>
        <end position="66"/>
    </location>
</feature>
<proteinExistence type="predicted"/>
<reference evidence="3 4" key="1">
    <citation type="submission" date="2018-06" db="EMBL/GenBank/DDBJ databases">
        <authorList>
            <consortium name="Pathogen Informatics"/>
            <person name="Doyle S."/>
        </authorList>
    </citation>
    <scope>NUCLEOTIDE SEQUENCE [LARGE SCALE GENOMIC DNA]</scope>
    <source>
        <strain evidence="4">NCTC 11391</strain>
    </source>
</reference>
<dbReference type="InterPro" id="IPR030395">
    <property type="entry name" value="GP_PDE_dom"/>
</dbReference>
<dbReference type="InterPro" id="IPR017946">
    <property type="entry name" value="PLC-like_Pdiesterase_TIM-brl"/>
</dbReference>
<evidence type="ECO:0000313" key="3">
    <source>
        <dbReference type="EMBL" id="SUN35941.1"/>
    </source>
</evidence>
<dbReference type="InterPro" id="IPR018476">
    <property type="entry name" value="GlyceroP-diester-Pdiesterase_M"/>
</dbReference>
<evidence type="ECO:0000256" key="1">
    <source>
        <dbReference type="SAM" id="Phobius"/>
    </source>
</evidence>
<keyword evidence="1" id="KW-1133">Transmembrane helix</keyword>
<dbReference type="GO" id="GO:0008889">
    <property type="term" value="F:glycerophosphodiester phosphodiesterase activity"/>
    <property type="evidence" value="ECO:0007669"/>
    <property type="project" value="UniProtKB-EC"/>
</dbReference>
<keyword evidence="1" id="KW-0812">Transmembrane</keyword>
<feature type="transmembrane region" description="Helical" evidence="1">
    <location>
        <begin position="216"/>
        <end position="247"/>
    </location>
</feature>
<dbReference type="Proteomes" id="UP000254082">
    <property type="component" value="Unassembled WGS sequence"/>
</dbReference>
<feature type="transmembrane region" description="Helical" evidence="1">
    <location>
        <begin position="267"/>
        <end position="288"/>
    </location>
</feature>
<dbReference type="Pfam" id="PF03009">
    <property type="entry name" value="GDPD"/>
    <property type="match status" value="1"/>
</dbReference>
<feature type="transmembrane region" description="Helical" evidence="1">
    <location>
        <begin position="170"/>
        <end position="195"/>
    </location>
</feature>
<keyword evidence="4" id="KW-1185">Reference proteome</keyword>
<dbReference type="CDD" id="cd08579">
    <property type="entry name" value="GDPD_memb_like"/>
    <property type="match status" value="1"/>
</dbReference>
<dbReference type="OrthoDB" id="384721at2"/>
<name>A0A380JD59_STRDO</name>
<evidence type="ECO:0000313" key="4">
    <source>
        <dbReference type="Proteomes" id="UP000254082"/>
    </source>
</evidence>